<evidence type="ECO:0000313" key="3">
    <source>
        <dbReference type="Proteomes" id="UP000078340"/>
    </source>
</evidence>
<name>A0A179GEI2_PURLI</name>
<feature type="region of interest" description="Disordered" evidence="1">
    <location>
        <begin position="31"/>
        <end position="58"/>
    </location>
</feature>
<evidence type="ECO:0000256" key="1">
    <source>
        <dbReference type="SAM" id="MobiDB-lite"/>
    </source>
</evidence>
<dbReference type="Proteomes" id="UP000078340">
    <property type="component" value="Unassembled WGS sequence"/>
</dbReference>
<comment type="caution">
    <text evidence="2">The sequence shown here is derived from an EMBL/GenBank/DDBJ whole genome shotgun (WGS) entry which is preliminary data.</text>
</comment>
<protein>
    <submittedName>
        <fullName evidence="2">Uncharacterized protein</fullName>
    </submittedName>
</protein>
<gene>
    <name evidence="2" type="ORF">VFPFJ_10781</name>
</gene>
<organism evidence="2 3">
    <name type="scientific">Purpureocillium lilacinum</name>
    <name type="common">Paecilomyces lilacinus</name>
    <dbReference type="NCBI Taxonomy" id="33203"/>
    <lineage>
        <taxon>Eukaryota</taxon>
        <taxon>Fungi</taxon>
        <taxon>Dikarya</taxon>
        <taxon>Ascomycota</taxon>
        <taxon>Pezizomycotina</taxon>
        <taxon>Sordariomycetes</taxon>
        <taxon>Hypocreomycetidae</taxon>
        <taxon>Hypocreales</taxon>
        <taxon>Ophiocordycipitaceae</taxon>
        <taxon>Purpureocillium</taxon>
    </lineage>
</organism>
<dbReference type="EMBL" id="LSBI01000016">
    <property type="protein sequence ID" value="OAQ75791.1"/>
    <property type="molecule type" value="Genomic_DNA"/>
</dbReference>
<feature type="compositionally biased region" description="Polar residues" evidence="1">
    <location>
        <begin position="39"/>
        <end position="53"/>
    </location>
</feature>
<dbReference type="AlphaFoldDB" id="A0A179GEI2"/>
<accession>A0A179GEI2</accession>
<sequence length="116" mass="12475">MGSMQAAELQNVLDGTGMSLRAARVQVAFRARSPPVPESRSSLTSKANLSPKITRQPRDADRAMTHLERLGRACRAHVAYRSGSDVLGRGEAMQLASTRGGSVVPYLLGRVRCLPS</sequence>
<proteinExistence type="predicted"/>
<evidence type="ECO:0000313" key="2">
    <source>
        <dbReference type="EMBL" id="OAQ75791.1"/>
    </source>
</evidence>
<reference evidence="2 3" key="1">
    <citation type="submission" date="2016-02" db="EMBL/GenBank/DDBJ databases">
        <title>Biosynthesis of antibiotic leucinostatins and their inhibition on Phytophthora in bio-control Purpureocillium lilacinum.</title>
        <authorList>
            <person name="Wang G."/>
            <person name="Liu Z."/>
            <person name="Lin R."/>
            <person name="Li E."/>
            <person name="Mao Z."/>
            <person name="Ling J."/>
            <person name="Yin W."/>
            <person name="Xie B."/>
        </authorList>
    </citation>
    <scope>NUCLEOTIDE SEQUENCE [LARGE SCALE GENOMIC DNA]</scope>
    <source>
        <strain evidence="2">PLFJ-1</strain>
    </source>
</reference>